<evidence type="ECO:0000313" key="2">
    <source>
        <dbReference type="Proteomes" id="UP001497512"/>
    </source>
</evidence>
<sequence length="122" mass="13903">MEPLLWLREGRVYSVFSSSSSTRRRLRARRWCDLRLPFGASRNATAVAIACGKWTRCRDPSIATRIAGANKAKEQFFVNRKTAATPRKNCVDQELDLQNRKAVLAKGERFTIWSAESTDLKL</sequence>
<organism evidence="1 2">
    <name type="scientific">Sphagnum troendelagicum</name>
    <dbReference type="NCBI Taxonomy" id="128251"/>
    <lineage>
        <taxon>Eukaryota</taxon>
        <taxon>Viridiplantae</taxon>
        <taxon>Streptophyta</taxon>
        <taxon>Embryophyta</taxon>
        <taxon>Bryophyta</taxon>
        <taxon>Sphagnophytina</taxon>
        <taxon>Sphagnopsida</taxon>
        <taxon>Sphagnales</taxon>
        <taxon>Sphagnaceae</taxon>
        <taxon>Sphagnum</taxon>
    </lineage>
</organism>
<keyword evidence="2" id="KW-1185">Reference proteome</keyword>
<accession>A0ABP0UMG2</accession>
<proteinExistence type="predicted"/>
<evidence type="ECO:0000313" key="1">
    <source>
        <dbReference type="EMBL" id="CAK9225597.1"/>
    </source>
</evidence>
<dbReference type="EMBL" id="OZ019897">
    <property type="protein sequence ID" value="CAK9225597.1"/>
    <property type="molecule type" value="Genomic_DNA"/>
</dbReference>
<dbReference type="Proteomes" id="UP001497512">
    <property type="component" value="Chromosome 5"/>
</dbReference>
<protein>
    <submittedName>
        <fullName evidence="1">Uncharacterized protein</fullName>
    </submittedName>
</protein>
<name>A0ABP0UMG2_9BRYO</name>
<reference evidence="1" key="1">
    <citation type="submission" date="2024-02" db="EMBL/GenBank/DDBJ databases">
        <authorList>
            <consortium name="ELIXIR-Norway"/>
            <consortium name="Elixir Norway"/>
        </authorList>
    </citation>
    <scope>NUCLEOTIDE SEQUENCE</scope>
</reference>
<gene>
    <name evidence="1" type="ORF">CSSPTR1EN2_LOCUS17711</name>
</gene>